<protein>
    <submittedName>
        <fullName evidence="2">Uncharacterized protein</fullName>
    </submittedName>
</protein>
<feature type="compositionally biased region" description="Polar residues" evidence="1">
    <location>
        <begin position="80"/>
        <end position="105"/>
    </location>
</feature>
<sequence>MAPTPNRLTQPSGLEERNPNLRTSKYPNEVVRGSAAFGSLDSLLPDTANRVNSFVVSADVHNVIPEPIGISSELIRRRQNTAQPHESPKPSTSTPNQPNLPTCSRNAPLLFRDSSKQSVNIYF</sequence>
<evidence type="ECO:0000313" key="3">
    <source>
        <dbReference type="Proteomes" id="UP000281553"/>
    </source>
</evidence>
<gene>
    <name evidence="2" type="ORF">DILT_LOCUS975</name>
</gene>
<accession>A0A3P6R1P8</accession>
<reference evidence="2 3" key="1">
    <citation type="submission" date="2018-11" db="EMBL/GenBank/DDBJ databases">
        <authorList>
            <consortium name="Pathogen Informatics"/>
        </authorList>
    </citation>
    <scope>NUCLEOTIDE SEQUENCE [LARGE SCALE GENOMIC DNA]</scope>
</reference>
<keyword evidence="3" id="KW-1185">Reference proteome</keyword>
<evidence type="ECO:0000313" key="2">
    <source>
        <dbReference type="EMBL" id="VDK38724.1"/>
    </source>
</evidence>
<name>A0A3P6R1P8_DIBLA</name>
<dbReference type="EMBL" id="UYRU01005389">
    <property type="protein sequence ID" value="VDK38724.1"/>
    <property type="molecule type" value="Genomic_DNA"/>
</dbReference>
<evidence type="ECO:0000256" key="1">
    <source>
        <dbReference type="SAM" id="MobiDB-lite"/>
    </source>
</evidence>
<feature type="compositionally biased region" description="Polar residues" evidence="1">
    <location>
        <begin position="1"/>
        <end position="12"/>
    </location>
</feature>
<dbReference type="Proteomes" id="UP000281553">
    <property type="component" value="Unassembled WGS sequence"/>
</dbReference>
<organism evidence="2 3">
    <name type="scientific">Dibothriocephalus latus</name>
    <name type="common">Fish tapeworm</name>
    <name type="synonym">Diphyllobothrium latum</name>
    <dbReference type="NCBI Taxonomy" id="60516"/>
    <lineage>
        <taxon>Eukaryota</taxon>
        <taxon>Metazoa</taxon>
        <taxon>Spiralia</taxon>
        <taxon>Lophotrochozoa</taxon>
        <taxon>Platyhelminthes</taxon>
        <taxon>Cestoda</taxon>
        <taxon>Eucestoda</taxon>
        <taxon>Diphyllobothriidea</taxon>
        <taxon>Diphyllobothriidae</taxon>
        <taxon>Dibothriocephalus</taxon>
    </lineage>
</organism>
<feature type="region of interest" description="Disordered" evidence="1">
    <location>
        <begin position="1"/>
        <end position="27"/>
    </location>
</feature>
<proteinExistence type="predicted"/>
<dbReference type="AlphaFoldDB" id="A0A3P6R1P8"/>
<feature type="region of interest" description="Disordered" evidence="1">
    <location>
        <begin position="75"/>
        <end position="108"/>
    </location>
</feature>